<evidence type="ECO:0000256" key="1">
    <source>
        <dbReference type="SAM" id="MobiDB-lite"/>
    </source>
</evidence>
<evidence type="ECO:0000313" key="2">
    <source>
        <dbReference type="EMBL" id="KAG2237825.1"/>
    </source>
</evidence>
<dbReference type="OrthoDB" id="10651018at2759"/>
<keyword evidence="3" id="KW-1185">Reference proteome</keyword>
<feature type="compositionally biased region" description="Polar residues" evidence="1">
    <location>
        <begin position="46"/>
        <end position="68"/>
    </location>
</feature>
<feature type="compositionally biased region" description="Low complexity" evidence="1">
    <location>
        <begin position="76"/>
        <end position="93"/>
    </location>
</feature>
<feature type="region of interest" description="Disordered" evidence="1">
    <location>
        <begin position="187"/>
        <end position="219"/>
    </location>
</feature>
<dbReference type="EMBL" id="JAEPRE010000002">
    <property type="protein sequence ID" value="KAG2237825.1"/>
    <property type="molecule type" value="Genomic_DNA"/>
</dbReference>
<dbReference type="Proteomes" id="UP000613177">
    <property type="component" value="Unassembled WGS sequence"/>
</dbReference>
<comment type="caution">
    <text evidence="2">The sequence shown here is derived from an EMBL/GenBank/DDBJ whole genome shotgun (WGS) entry which is preliminary data.</text>
</comment>
<gene>
    <name evidence="2" type="ORF">INT48_002126</name>
</gene>
<name>A0A8H7T0H3_9FUNG</name>
<sequence length="219" mass="23782">MGLKSGLSKLSRRFVNILTCNSTKRFGNRTARRSNTGSESEKALASRSNLTSSTAEPTAEVSPSTENIPPTDGTPTNDAPTNETDANDTNATPSEPDYSICITTKELQDKHGALIAALEEALGQTLRLPGRTSSTETKFPIIEALFAVAEQCLILQKIPNENNADTCVQELARFKNFFEQYGRRATSAVQGQETTAEQAPVQERPISTISTEDERPFAL</sequence>
<evidence type="ECO:0000313" key="3">
    <source>
        <dbReference type="Proteomes" id="UP000613177"/>
    </source>
</evidence>
<organism evidence="2 3">
    <name type="scientific">Thamnidium elegans</name>
    <dbReference type="NCBI Taxonomy" id="101142"/>
    <lineage>
        <taxon>Eukaryota</taxon>
        <taxon>Fungi</taxon>
        <taxon>Fungi incertae sedis</taxon>
        <taxon>Mucoromycota</taxon>
        <taxon>Mucoromycotina</taxon>
        <taxon>Mucoromycetes</taxon>
        <taxon>Mucorales</taxon>
        <taxon>Mucorineae</taxon>
        <taxon>Mucoraceae</taxon>
        <taxon>Thamnidium</taxon>
    </lineage>
</organism>
<protein>
    <submittedName>
        <fullName evidence="2">Uncharacterized protein</fullName>
    </submittedName>
</protein>
<feature type="region of interest" description="Disordered" evidence="1">
    <location>
        <begin position="24"/>
        <end position="97"/>
    </location>
</feature>
<accession>A0A8H7T0H3</accession>
<dbReference type="AlphaFoldDB" id="A0A8H7T0H3"/>
<reference evidence="2" key="1">
    <citation type="submission" date="2021-01" db="EMBL/GenBank/DDBJ databases">
        <title>Metabolic potential, ecology and presence of endohyphal bacteria is reflected in genomic diversity of Mucoromycotina.</title>
        <authorList>
            <person name="Muszewska A."/>
            <person name="Okrasinska A."/>
            <person name="Steczkiewicz K."/>
            <person name="Drgas O."/>
            <person name="Orlowska M."/>
            <person name="Perlinska-Lenart U."/>
            <person name="Aleksandrzak-Piekarczyk T."/>
            <person name="Szatraj K."/>
            <person name="Zielenkiewicz U."/>
            <person name="Pilsyk S."/>
            <person name="Malc E."/>
            <person name="Mieczkowski P."/>
            <person name="Kruszewska J.S."/>
            <person name="Biernat P."/>
            <person name="Pawlowska J."/>
        </authorList>
    </citation>
    <scope>NUCLEOTIDE SEQUENCE</scope>
    <source>
        <strain evidence="2">WA0000018081</strain>
    </source>
</reference>
<proteinExistence type="predicted"/>
<feature type="compositionally biased region" description="Polar residues" evidence="1">
    <location>
        <begin position="187"/>
        <end position="197"/>
    </location>
</feature>